<sequence>LWGVSGNGAEIKSIQCDLWPVTYTATHMQIGCQLHRIEQWWDFGDAEIDRMDSRALDWWQTWKPILKQIVETSPAVPGAAKKPGEEPAAA</sequence>
<evidence type="ECO:0000313" key="2">
    <source>
        <dbReference type="Proteomes" id="UP001589891"/>
    </source>
</evidence>
<keyword evidence="2" id="KW-1185">Reference proteome</keyword>
<dbReference type="EMBL" id="JBHLSS010000167">
    <property type="protein sequence ID" value="MFC0712238.1"/>
    <property type="molecule type" value="Genomic_DNA"/>
</dbReference>
<proteinExistence type="predicted"/>
<accession>A0ABV6SRQ4</accession>
<dbReference type="Proteomes" id="UP001589891">
    <property type="component" value="Unassembled WGS sequence"/>
</dbReference>
<reference evidence="1 2" key="1">
    <citation type="submission" date="2024-09" db="EMBL/GenBank/DDBJ databases">
        <authorList>
            <person name="Sun Q."/>
            <person name="Mori K."/>
        </authorList>
    </citation>
    <scope>NUCLEOTIDE SEQUENCE [LARGE SCALE GENOMIC DNA]</scope>
    <source>
        <strain evidence="1 2">NCAIM B.01794</strain>
    </source>
</reference>
<gene>
    <name evidence="1" type="ORF">ACFFGX_22800</name>
</gene>
<evidence type="ECO:0000313" key="1">
    <source>
        <dbReference type="EMBL" id="MFC0712238.1"/>
    </source>
</evidence>
<protein>
    <submittedName>
        <fullName evidence="1">Uncharacterized protein</fullName>
    </submittedName>
</protein>
<name>A0ABV6SRQ4_AZOPA</name>
<feature type="non-terminal residue" evidence="1">
    <location>
        <position position="1"/>
    </location>
</feature>
<organism evidence="1 2">
    <name type="scientific">Azorhizophilus paspali</name>
    <name type="common">Azotobacter paspali</name>
    <dbReference type="NCBI Taxonomy" id="69963"/>
    <lineage>
        <taxon>Bacteria</taxon>
        <taxon>Pseudomonadati</taxon>
        <taxon>Pseudomonadota</taxon>
        <taxon>Gammaproteobacteria</taxon>
        <taxon>Pseudomonadales</taxon>
        <taxon>Pseudomonadaceae</taxon>
        <taxon>Azorhizophilus</taxon>
    </lineage>
</organism>
<comment type="caution">
    <text evidence="1">The sequence shown here is derived from an EMBL/GenBank/DDBJ whole genome shotgun (WGS) entry which is preliminary data.</text>
</comment>
<dbReference type="RefSeq" id="WP_376949699.1">
    <property type="nucleotide sequence ID" value="NZ_JBHLSS010000167.1"/>
</dbReference>